<dbReference type="InterPro" id="IPR000477">
    <property type="entry name" value="RT_dom"/>
</dbReference>
<keyword evidence="4" id="KW-1185">Reference proteome</keyword>
<evidence type="ECO:0000313" key="3">
    <source>
        <dbReference type="EMBL" id="GJT10088.1"/>
    </source>
</evidence>
<dbReference type="PANTHER" id="PTHR48462">
    <property type="entry name" value="PROTEIN, PUTATIVE-RELATED"/>
    <property type="match status" value="1"/>
</dbReference>
<accession>A0ABQ5B6E7</accession>
<sequence length="780" mass="89432">MGNSLYIKDDDDVSYEGEVIPEQFVKHFEKFLGKVDQVVNVDDGLFKSTLNSEEANNMICDVTYREIKEAMFDIESNKASGPDGYTSEFFKKAWDVVGNEVCLAIKEFFKNGKLLGEVNFTLIALIPKVSTPSKVSEFRPITSCNVIYKCISKILTNRIKRGLDKIVHINQSACIPGRHIQDNILIAQELLRGYNRKNDLKRCAMQIDIQKDYDTNIEESSEYGYHFGCKELKLSHMCFADDLLILCKGNKGSIKNAGDSTKGKARVALKVIIEDQNSLWAKWVNIVKLKNKSIWDVSVDKSDSWGWKTMMTIRDEIRDHVWSDIGNGRKTYVWYDKWCIDGPLSTIISKRNIYEAKLKDDAKVVDMVNDGQWVWPDGWKEIYPILRNLDRTVNLTNKEDKVLWITNAGHKLCFTTKQAWEDLRLNWPIVNWRHVVWFSQLIPRQAFILWMAIRDKLLTQEKVEKGQNSGVLKCGFCNHRVDSLYHLFFQCELPKKLWSEMLKLTYKMEKLFKLQDVVDALAGKSEKKSIGIVVNKLTLNATIYFIWQERNFRMFKCESRNEDVIIKTIYDSVRSKLMSVRVKKSLRADIIAKKWGLQWVFAANIYGDHDVSCAGIVGIEHRHNIMRDTLVDMCFRSAGKEVDIGLGRGRGKPLHPADMLFYSWDGGLDVCVDLTSSSPLTQSGMIGFAPGRAVIEAAQRKRVKYEAKCVDIGYGFLPFSFSSFGELEKDAVNLLKRIRRFSMTQDIGARATIHIFNRIVFAIARGVGAQIVSQFPTNFL</sequence>
<organism evidence="3 4">
    <name type="scientific">Tanacetum coccineum</name>
    <dbReference type="NCBI Taxonomy" id="301880"/>
    <lineage>
        <taxon>Eukaryota</taxon>
        <taxon>Viridiplantae</taxon>
        <taxon>Streptophyta</taxon>
        <taxon>Embryophyta</taxon>
        <taxon>Tracheophyta</taxon>
        <taxon>Spermatophyta</taxon>
        <taxon>Magnoliopsida</taxon>
        <taxon>eudicotyledons</taxon>
        <taxon>Gunneridae</taxon>
        <taxon>Pentapetalae</taxon>
        <taxon>asterids</taxon>
        <taxon>campanulids</taxon>
        <taxon>Asterales</taxon>
        <taxon>Asteraceae</taxon>
        <taxon>Asteroideae</taxon>
        <taxon>Anthemideae</taxon>
        <taxon>Anthemidinae</taxon>
        <taxon>Tanacetum</taxon>
    </lineage>
</organism>
<dbReference type="InterPro" id="IPR026960">
    <property type="entry name" value="RVT-Znf"/>
</dbReference>
<proteinExistence type="predicted"/>
<evidence type="ECO:0000259" key="2">
    <source>
        <dbReference type="Pfam" id="PF13966"/>
    </source>
</evidence>
<reference evidence="3" key="2">
    <citation type="submission" date="2022-01" db="EMBL/GenBank/DDBJ databases">
        <authorList>
            <person name="Yamashiro T."/>
            <person name="Shiraishi A."/>
            <person name="Satake H."/>
            <person name="Nakayama K."/>
        </authorList>
    </citation>
    <scope>NUCLEOTIDE SEQUENCE</scope>
</reference>
<comment type="caution">
    <text evidence="3">The sequence shown here is derived from an EMBL/GenBank/DDBJ whole genome shotgun (WGS) entry which is preliminary data.</text>
</comment>
<dbReference type="Proteomes" id="UP001151760">
    <property type="component" value="Unassembled WGS sequence"/>
</dbReference>
<dbReference type="PANTHER" id="PTHR48462:SF1">
    <property type="entry name" value="PROTEIN, PUTATIVE-RELATED"/>
    <property type="match status" value="1"/>
</dbReference>
<evidence type="ECO:0000259" key="1">
    <source>
        <dbReference type="Pfam" id="PF00078"/>
    </source>
</evidence>
<dbReference type="InterPro" id="IPR043502">
    <property type="entry name" value="DNA/RNA_pol_sf"/>
</dbReference>
<dbReference type="EMBL" id="BQNB010012961">
    <property type="protein sequence ID" value="GJT10088.1"/>
    <property type="molecule type" value="Genomic_DNA"/>
</dbReference>
<name>A0ABQ5B6E7_9ASTR</name>
<gene>
    <name evidence="3" type="ORF">Tco_0857130</name>
</gene>
<dbReference type="Pfam" id="PF13966">
    <property type="entry name" value="zf-RVT"/>
    <property type="match status" value="1"/>
</dbReference>
<feature type="domain" description="Reverse transcriptase" evidence="1">
    <location>
        <begin position="127"/>
        <end position="215"/>
    </location>
</feature>
<evidence type="ECO:0000313" key="4">
    <source>
        <dbReference type="Proteomes" id="UP001151760"/>
    </source>
</evidence>
<dbReference type="SUPFAM" id="SSF56672">
    <property type="entry name" value="DNA/RNA polymerases"/>
    <property type="match status" value="1"/>
</dbReference>
<reference evidence="3" key="1">
    <citation type="journal article" date="2022" name="Int. J. Mol. Sci.">
        <title>Draft Genome of Tanacetum Coccineum: Genomic Comparison of Closely Related Tanacetum-Family Plants.</title>
        <authorList>
            <person name="Yamashiro T."/>
            <person name="Shiraishi A."/>
            <person name="Nakayama K."/>
            <person name="Satake H."/>
        </authorList>
    </citation>
    <scope>NUCLEOTIDE SEQUENCE</scope>
</reference>
<dbReference type="Pfam" id="PF00078">
    <property type="entry name" value="RVT_1"/>
    <property type="match status" value="1"/>
</dbReference>
<feature type="domain" description="Reverse transcriptase zinc-binding" evidence="2">
    <location>
        <begin position="414"/>
        <end position="498"/>
    </location>
</feature>
<protein>
    <submittedName>
        <fullName evidence="3">Zinc finger, CCHC-type containing protein</fullName>
    </submittedName>
</protein>